<dbReference type="PRINTS" id="PR00111">
    <property type="entry name" value="ABHYDROLASE"/>
</dbReference>
<dbReference type="SUPFAM" id="SSF69118">
    <property type="entry name" value="AhpD-like"/>
    <property type="match status" value="1"/>
</dbReference>
<dbReference type="InterPro" id="IPR026968">
    <property type="entry name" value="PcaD/CatD"/>
</dbReference>
<dbReference type="Gene3D" id="1.20.1290.10">
    <property type="entry name" value="AhpD-like"/>
    <property type="match status" value="1"/>
</dbReference>
<dbReference type="RefSeq" id="WP_188852371.1">
    <property type="nucleotide sequence ID" value="NZ_BMJJ01000007.1"/>
</dbReference>
<dbReference type="InterPro" id="IPR052512">
    <property type="entry name" value="4CMD/NDH-1_regulator"/>
</dbReference>
<dbReference type="Pfam" id="PF00561">
    <property type="entry name" value="Abhydrolase_1"/>
    <property type="match status" value="1"/>
</dbReference>
<gene>
    <name evidence="3" type="ORF">GCM10011335_31500</name>
</gene>
<dbReference type="NCBIfam" id="TIGR02427">
    <property type="entry name" value="protocat_pcaD"/>
    <property type="match status" value="1"/>
</dbReference>
<evidence type="ECO:0008006" key="5">
    <source>
        <dbReference type="Google" id="ProtNLM"/>
    </source>
</evidence>
<name>A0A916Y0S1_9HYPH</name>
<dbReference type="InterPro" id="IPR003779">
    <property type="entry name" value="CMD-like"/>
</dbReference>
<sequence>MSFVTVNGNAVHYRRSGTPGGRRVLFLNSLGSDLRIWEAVAVELGSRCEILTYDMRGHGLTQVSPAPYTLDLLVDDALGLLDALGWPAGTLVGLSVGGLVAQGMVARDPGRFDALVLMDTAAKIGTAESWNERIAAVEAGGVASVADAVVSRWFSPAFAKEQPASLFGWRTMLAQTSTAGYAGTCAALRDADLTKAAGAISVPTLVLVGDGDLATPPDLVEATARLIPGARFERVAGAGHLPCLERPAEIAGAIAQHLEASSAATAGEGASAFDRGMAVRRAVLGGEHVERATSAITGFDAAFQRLITESAWGTVWSSPRLTRRERSIVTIALLAALGQDDEVAMHVRATRNTGATADDIAEALMHVAIYAGVPAANHAIKIAKTTLSGMTSGEAAR</sequence>
<dbReference type="InterPro" id="IPR000073">
    <property type="entry name" value="AB_hydrolase_1"/>
</dbReference>
<evidence type="ECO:0000313" key="3">
    <source>
        <dbReference type="EMBL" id="GGD26149.1"/>
    </source>
</evidence>
<dbReference type="InterPro" id="IPR012788">
    <property type="entry name" value="Decarb_PcaC"/>
</dbReference>
<comment type="caution">
    <text evidence="3">The sequence shown here is derived from an EMBL/GenBank/DDBJ whole genome shotgun (WGS) entry which is preliminary data.</text>
</comment>
<feature type="domain" description="AB hydrolase-1" evidence="1">
    <location>
        <begin position="24"/>
        <end position="247"/>
    </location>
</feature>
<dbReference type="Proteomes" id="UP000613160">
    <property type="component" value="Unassembled WGS sequence"/>
</dbReference>
<dbReference type="Pfam" id="PF02627">
    <property type="entry name" value="CMD"/>
    <property type="match status" value="1"/>
</dbReference>
<dbReference type="AlphaFoldDB" id="A0A916Y0S1"/>
<dbReference type="SUPFAM" id="SSF53474">
    <property type="entry name" value="alpha/beta-Hydrolases"/>
    <property type="match status" value="1"/>
</dbReference>
<dbReference type="NCBIfam" id="TIGR02425">
    <property type="entry name" value="decarb_PcaC"/>
    <property type="match status" value="1"/>
</dbReference>
<reference evidence="3" key="2">
    <citation type="submission" date="2020-09" db="EMBL/GenBank/DDBJ databases">
        <authorList>
            <person name="Sun Q."/>
            <person name="Zhou Y."/>
        </authorList>
    </citation>
    <scope>NUCLEOTIDE SEQUENCE</scope>
    <source>
        <strain evidence="3">CGMCC 1.15493</strain>
    </source>
</reference>
<organism evidence="3 4">
    <name type="scientific">Aureimonas glaciei</name>
    <dbReference type="NCBI Taxonomy" id="1776957"/>
    <lineage>
        <taxon>Bacteria</taxon>
        <taxon>Pseudomonadati</taxon>
        <taxon>Pseudomonadota</taxon>
        <taxon>Alphaproteobacteria</taxon>
        <taxon>Hyphomicrobiales</taxon>
        <taxon>Aurantimonadaceae</taxon>
        <taxon>Aureimonas</taxon>
    </lineage>
</organism>
<dbReference type="GO" id="GO:0047570">
    <property type="term" value="F:3-oxoadipate enol-lactonase activity"/>
    <property type="evidence" value="ECO:0007669"/>
    <property type="project" value="InterPro"/>
</dbReference>
<dbReference type="GO" id="GO:0051920">
    <property type="term" value="F:peroxiredoxin activity"/>
    <property type="evidence" value="ECO:0007669"/>
    <property type="project" value="InterPro"/>
</dbReference>
<keyword evidence="4" id="KW-1185">Reference proteome</keyword>
<dbReference type="GO" id="GO:0042952">
    <property type="term" value="P:beta-ketoadipate pathway"/>
    <property type="evidence" value="ECO:0007669"/>
    <property type="project" value="InterPro"/>
</dbReference>
<evidence type="ECO:0000259" key="2">
    <source>
        <dbReference type="Pfam" id="PF02627"/>
    </source>
</evidence>
<dbReference type="InterPro" id="IPR029032">
    <property type="entry name" value="AhpD-like"/>
</dbReference>
<evidence type="ECO:0000313" key="4">
    <source>
        <dbReference type="Proteomes" id="UP000613160"/>
    </source>
</evidence>
<dbReference type="EMBL" id="BMJJ01000007">
    <property type="protein sequence ID" value="GGD26149.1"/>
    <property type="molecule type" value="Genomic_DNA"/>
</dbReference>
<dbReference type="PANTHER" id="PTHR33570">
    <property type="entry name" value="4-CARBOXYMUCONOLACTONE DECARBOXYLASE FAMILY PROTEIN"/>
    <property type="match status" value="1"/>
</dbReference>
<feature type="domain" description="Carboxymuconolactone decarboxylase-like" evidence="2">
    <location>
        <begin position="302"/>
        <end position="384"/>
    </location>
</feature>
<dbReference type="Gene3D" id="3.40.50.1820">
    <property type="entry name" value="alpha/beta hydrolase"/>
    <property type="match status" value="1"/>
</dbReference>
<protein>
    <recommendedName>
        <fullName evidence="5">3-oxoadipate enol-lactonase</fullName>
    </recommendedName>
</protein>
<accession>A0A916Y0S1</accession>
<dbReference type="PANTHER" id="PTHR33570:SF2">
    <property type="entry name" value="CARBOXYMUCONOLACTONE DECARBOXYLASE-LIKE DOMAIN-CONTAINING PROTEIN"/>
    <property type="match status" value="1"/>
</dbReference>
<proteinExistence type="predicted"/>
<reference evidence="3" key="1">
    <citation type="journal article" date="2014" name="Int. J. Syst. Evol. Microbiol.">
        <title>Complete genome sequence of Corynebacterium casei LMG S-19264T (=DSM 44701T), isolated from a smear-ripened cheese.</title>
        <authorList>
            <consortium name="US DOE Joint Genome Institute (JGI-PGF)"/>
            <person name="Walter F."/>
            <person name="Albersmeier A."/>
            <person name="Kalinowski J."/>
            <person name="Ruckert C."/>
        </authorList>
    </citation>
    <scope>NUCLEOTIDE SEQUENCE</scope>
    <source>
        <strain evidence="3">CGMCC 1.15493</strain>
    </source>
</reference>
<dbReference type="InterPro" id="IPR029058">
    <property type="entry name" value="AB_hydrolase_fold"/>
</dbReference>
<evidence type="ECO:0000259" key="1">
    <source>
        <dbReference type="Pfam" id="PF00561"/>
    </source>
</evidence>